<dbReference type="EC" id="2.7.7.65" evidence="1"/>
<evidence type="ECO:0000313" key="4">
    <source>
        <dbReference type="EMBL" id="MBW0145385.1"/>
    </source>
</evidence>
<feature type="transmembrane region" description="Helical" evidence="2">
    <location>
        <begin position="35"/>
        <end position="56"/>
    </location>
</feature>
<feature type="domain" description="GGDEF" evidence="3">
    <location>
        <begin position="243"/>
        <end position="370"/>
    </location>
</feature>
<keyword evidence="4" id="KW-0418">Kinase</keyword>
<dbReference type="InterPro" id="IPR000160">
    <property type="entry name" value="GGDEF_dom"/>
</dbReference>
<protein>
    <recommendedName>
        <fullName evidence="1">diguanylate cyclase</fullName>
        <ecNumber evidence="1">2.7.7.65</ecNumber>
    </recommendedName>
</protein>
<dbReference type="NCBIfam" id="TIGR00254">
    <property type="entry name" value="GGDEF"/>
    <property type="match status" value="1"/>
</dbReference>
<evidence type="ECO:0000313" key="5">
    <source>
        <dbReference type="Proteomes" id="UP000698028"/>
    </source>
</evidence>
<feature type="transmembrane region" description="Helical" evidence="2">
    <location>
        <begin position="188"/>
        <end position="208"/>
    </location>
</feature>
<dbReference type="InterPro" id="IPR050469">
    <property type="entry name" value="Diguanylate_Cyclase"/>
</dbReference>
<feature type="transmembrane region" description="Helical" evidence="2">
    <location>
        <begin position="6"/>
        <end position="28"/>
    </location>
</feature>
<keyword evidence="2" id="KW-0812">Transmembrane</keyword>
<evidence type="ECO:0000259" key="3">
    <source>
        <dbReference type="PROSITE" id="PS50887"/>
    </source>
</evidence>
<accession>A0ABS6V7R3</accession>
<evidence type="ECO:0000256" key="1">
    <source>
        <dbReference type="ARBA" id="ARBA00012528"/>
    </source>
</evidence>
<dbReference type="GO" id="GO:0052621">
    <property type="term" value="F:diguanylate cyclase activity"/>
    <property type="evidence" value="ECO:0007669"/>
    <property type="project" value="UniProtKB-EC"/>
</dbReference>
<keyword evidence="2" id="KW-0472">Membrane</keyword>
<dbReference type="CDD" id="cd01949">
    <property type="entry name" value="GGDEF"/>
    <property type="match status" value="1"/>
</dbReference>
<dbReference type="Pfam" id="PF00990">
    <property type="entry name" value="GGDEF"/>
    <property type="match status" value="1"/>
</dbReference>
<dbReference type="RefSeq" id="WP_218633294.1">
    <property type="nucleotide sequence ID" value="NZ_JAHVAH010000001.1"/>
</dbReference>
<sequence length="384" mass="41852">MADTVSVLSFQLGVFAFLALICAGLYAAMRSESSLAWLVGALLFTSTLTVLLDLLPTSRMEVAVAIVAMPAAIFCIGEAVRLVLDAPRHKRFWKLVAGAAGFAMLMLYAGAPYLYIAILLKVTLAVALLEIVFLLIRQRPHHFLDWPLMAVLVAAAMLFVARVPLWLAEFSPETPYAEFLLAPFETTMLLSSGLLMAAVVVLLMFRGLSQMVIDLRFSTSRDVATGLLNREAFREQVALNRAAVGSVVFCDIDNFKQVNDSHGHSVGDHAIASFAKILSRNVPIAGRMGGDEFALYLPGETADEAFVQIERIRNRFASSRLRGADLRFTASFGIATYRRGECLARALQQADAALYEAKKKGRNQTRIGDGSVRIPANDTMVATG</sequence>
<gene>
    <name evidence="4" type="ORF">KTQ36_08770</name>
</gene>
<feature type="transmembrane region" description="Helical" evidence="2">
    <location>
        <begin position="115"/>
        <end position="136"/>
    </location>
</feature>
<feature type="transmembrane region" description="Helical" evidence="2">
    <location>
        <begin position="148"/>
        <end position="168"/>
    </location>
</feature>
<proteinExistence type="predicted"/>
<comment type="caution">
    <text evidence="4">The sequence shown here is derived from an EMBL/GenBank/DDBJ whole genome shotgun (WGS) entry which is preliminary data.</text>
</comment>
<feature type="transmembrane region" description="Helical" evidence="2">
    <location>
        <begin position="62"/>
        <end position="80"/>
    </location>
</feature>
<organism evidence="4 5">
    <name type="scientific">Sphingomicrobium clamense</name>
    <dbReference type="NCBI Taxonomy" id="2851013"/>
    <lineage>
        <taxon>Bacteria</taxon>
        <taxon>Pseudomonadati</taxon>
        <taxon>Pseudomonadota</taxon>
        <taxon>Alphaproteobacteria</taxon>
        <taxon>Sphingomonadales</taxon>
        <taxon>Sphingomonadaceae</taxon>
        <taxon>Sphingomicrobium</taxon>
    </lineage>
</organism>
<feature type="transmembrane region" description="Helical" evidence="2">
    <location>
        <begin position="92"/>
        <end position="109"/>
    </location>
</feature>
<keyword evidence="4" id="KW-0548">Nucleotidyltransferase</keyword>
<keyword evidence="2" id="KW-1133">Transmembrane helix</keyword>
<name>A0ABS6V7R3_9SPHN</name>
<dbReference type="PANTHER" id="PTHR45138:SF24">
    <property type="entry name" value="DIGUANYLATE CYCLASE DGCC-RELATED"/>
    <property type="match status" value="1"/>
</dbReference>
<evidence type="ECO:0000256" key="2">
    <source>
        <dbReference type="SAM" id="Phobius"/>
    </source>
</evidence>
<dbReference type="PROSITE" id="PS50887">
    <property type="entry name" value="GGDEF"/>
    <property type="match status" value="1"/>
</dbReference>
<reference evidence="4 5" key="1">
    <citation type="submission" date="2021-07" db="EMBL/GenBank/DDBJ databases">
        <title>The draft genome sequence of Sphingomicrobium sp. B8.</title>
        <authorList>
            <person name="Mu L."/>
        </authorList>
    </citation>
    <scope>NUCLEOTIDE SEQUENCE [LARGE SCALE GENOMIC DNA]</scope>
    <source>
        <strain evidence="4 5">B8</strain>
    </source>
</reference>
<dbReference type="EMBL" id="JAHVAH010000001">
    <property type="protein sequence ID" value="MBW0145385.1"/>
    <property type="molecule type" value="Genomic_DNA"/>
</dbReference>
<keyword evidence="4" id="KW-0808">Transferase</keyword>
<keyword evidence="5" id="KW-1185">Reference proteome</keyword>
<dbReference type="Proteomes" id="UP000698028">
    <property type="component" value="Unassembled WGS sequence"/>
</dbReference>
<dbReference type="PANTHER" id="PTHR45138">
    <property type="entry name" value="REGULATORY COMPONENTS OF SENSORY TRANSDUCTION SYSTEM"/>
    <property type="match status" value="1"/>
</dbReference>
<dbReference type="SMART" id="SM00267">
    <property type="entry name" value="GGDEF"/>
    <property type="match status" value="1"/>
</dbReference>
<dbReference type="GO" id="GO:0016301">
    <property type="term" value="F:kinase activity"/>
    <property type="evidence" value="ECO:0007669"/>
    <property type="project" value="UniProtKB-KW"/>
</dbReference>